<dbReference type="OrthoDB" id="6891850at2"/>
<reference evidence="1 2" key="1">
    <citation type="submission" date="2016-11" db="EMBL/GenBank/DDBJ databases">
        <title>Mixed transmission modes and dynamic genome evolution in an obligate animal-bacterial symbiosis.</title>
        <authorList>
            <person name="Russell S.L."/>
            <person name="Corbett-Detig R.B."/>
            <person name="Cavanaugh C.M."/>
        </authorList>
    </citation>
    <scope>NUCLEOTIDE SEQUENCE [LARGE SCALE GENOMIC DNA]</scope>
    <source>
        <strain evidence="1">Sveles-Q1</strain>
    </source>
</reference>
<sequence>MDSWFSMSLGDAMLVGAALDRLEALFLSEFEKSGAPEAMALFVRHESEGRLHCEVVVYFSPAAFSVAEAVGAAPCGKPAYAGLSLLAGSEASWLVLFPEQHDT</sequence>
<name>A0A1T2L0F5_9GAMM</name>
<proteinExistence type="predicted"/>
<gene>
    <name evidence="1" type="ORF">BOW53_15150</name>
</gene>
<dbReference type="EMBL" id="MPRL01000082">
    <property type="protein sequence ID" value="OOZ38561.1"/>
    <property type="molecule type" value="Genomic_DNA"/>
</dbReference>
<protein>
    <submittedName>
        <fullName evidence="1">Uncharacterized protein</fullName>
    </submittedName>
</protein>
<dbReference type="Proteomes" id="UP000191110">
    <property type="component" value="Unassembled WGS sequence"/>
</dbReference>
<comment type="caution">
    <text evidence="1">The sequence shown here is derived from an EMBL/GenBank/DDBJ whole genome shotgun (WGS) entry which is preliminary data.</text>
</comment>
<keyword evidence="2" id="KW-1185">Reference proteome</keyword>
<dbReference type="RefSeq" id="WP_078484930.1">
    <property type="nucleotide sequence ID" value="NZ_MPRL01000082.1"/>
</dbReference>
<dbReference type="AlphaFoldDB" id="A0A1T2L0F5"/>
<evidence type="ECO:0000313" key="1">
    <source>
        <dbReference type="EMBL" id="OOZ38561.1"/>
    </source>
</evidence>
<accession>A0A1T2L0F5</accession>
<evidence type="ECO:0000313" key="2">
    <source>
        <dbReference type="Proteomes" id="UP000191110"/>
    </source>
</evidence>
<organism evidence="1 2">
    <name type="scientific">Solemya pervernicosa gill symbiont</name>
    <dbReference type="NCBI Taxonomy" id="642797"/>
    <lineage>
        <taxon>Bacteria</taxon>
        <taxon>Pseudomonadati</taxon>
        <taxon>Pseudomonadota</taxon>
        <taxon>Gammaproteobacteria</taxon>
        <taxon>sulfur-oxidizing symbionts</taxon>
    </lineage>
</organism>